<feature type="transmembrane region" description="Helical" evidence="2">
    <location>
        <begin position="384"/>
        <end position="410"/>
    </location>
</feature>
<evidence type="ECO:0000313" key="4">
    <source>
        <dbReference type="Proteomes" id="UP001500630"/>
    </source>
</evidence>
<organism evidence="3 4">
    <name type="scientific">Nonomuraea rosea</name>
    <dbReference type="NCBI Taxonomy" id="638574"/>
    <lineage>
        <taxon>Bacteria</taxon>
        <taxon>Bacillati</taxon>
        <taxon>Actinomycetota</taxon>
        <taxon>Actinomycetes</taxon>
        <taxon>Streptosporangiales</taxon>
        <taxon>Streptosporangiaceae</taxon>
        <taxon>Nonomuraea</taxon>
    </lineage>
</organism>
<feature type="compositionally biased region" description="Gly residues" evidence="1">
    <location>
        <begin position="531"/>
        <end position="547"/>
    </location>
</feature>
<proteinExistence type="predicted"/>
<dbReference type="SUPFAM" id="SSF103473">
    <property type="entry name" value="MFS general substrate transporter"/>
    <property type="match status" value="1"/>
</dbReference>
<reference evidence="4" key="1">
    <citation type="journal article" date="2019" name="Int. J. Syst. Evol. Microbiol.">
        <title>The Global Catalogue of Microorganisms (GCM) 10K type strain sequencing project: providing services to taxonomists for standard genome sequencing and annotation.</title>
        <authorList>
            <consortium name="The Broad Institute Genomics Platform"/>
            <consortium name="The Broad Institute Genome Sequencing Center for Infectious Disease"/>
            <person name="Wu L."/>
            <person name="Ma J."/>
        </authorList>
    </citation>
    <scope>NUCLEOTIDE SEQUENCE [LARGE SCALE GENOMIC DNA]</scope>
    <source>
        <strain evidence="4">JCM 17326</strain>
    </source>
</reference>
<feature type="region of interest" description="Disordered" evidence="1">
    <location>
        <begin position="502"/>
        <end position="614"/>
    </location>
</feature>
<keyword evidence="2" id="KW-0472">Membrane</keyword>
<comment type="caution">
    <text evidence="3">The sequence shown here is derived from an EMBL/GenBank/DDBJ whole genome shotgun (WGS) entry which is preliminary data.</text>
</comment>
<feature type="compositionally biased region" description="Basic and acidic residues" evidence="1">
    <location>
        <begin position="548"/>
        <end position="561"/>
    </location>
</feature>
<feature type="transmembrane region" description="Helical" evidence="2">
    <location>
        <begin position="60"/>
        <end position="82"/>
    </location>
</feature>
<keyword evidence="2" id="KW-1133">Transmembrane helix</keyword>
<accession>A0ABP6YLE0</accession>
<feature type="transmembrane region" description="Helical" evidence="2">
    <location>
        <begin position="430"/>
        <end position="450"/>
    </location>
</feature>
<dbReference type="RefSeq" id="WP_345569625.1">
    <property type="nucleotide sequence ID" value="NZ_BAABDQ010000021.1"/>
</dbReference>
<evidence type="ECO:0000256" key="2">
    <source>
        <dbReference type="SAM" id="Phobius"/>
    </source>
</evidence>
<evidence type="ECO:0000313" key="3">
    <source>
        <dbReference type="EMBL" id="GAA3583409.1"/>
    </source>
</evidence>
<name>A0ABP6YLE0_9ACTN</name>
<sequence length="614" mass="61576">MAVPPNLRSPHPAGPRHPWLLDVLLGLLIVAALPLAIVAIPNTLSVVARLLPGDIDQVGLMRTHGLALPALMLTVPLVAVALRRVQTAHLLVAGLALVAVSDAAGGYAASELLVGVVRVLRGIGAGIIVPVTLVAVWDRRPALRALWVGVFSFGLLAAQALALWPLDDVSSWKVTLQPYPMVTGVALALAAAYLVAWMLLGRPAGPAPSAKERSRLLLAAVPAAGIAVVAVSTATEGWRAVPVVLLAGVAVAGLLALASIGATASRTLAYTMVAVGVVLLPSAAQVTLVELGGLGGPGLRGLWIPYTVAGLLAIAASVAVRLLARASGRWLAPLGLLAMVIGLCSVRLVVPSADGLVLAVPFSLLAVGAAVALTAALQEVGAGAAVFGLSLCFAGVLAGFLLGTGVQMAMLDGVTSAQQLVDSFVGALHWWALIGGFLVVAIIVLAAVMARRPGKDDVPDDLADLGSALPDKPCGGMPPEGEGRLVWGSLVKDEGCPEREVVEAAGPGRDGVSGSGPAGEGVAGPSLEGAGAAGSGPGREGVSGSGPGRERVEAAGPGREDGGEDEDRPTGAIPRVVVPVSAAGAFGKRESRSDDEPLPAVPPQALSPEDTASP</sequence>
<feature type="transmembrane region" description="Helical" evidence="2">
    <location>
        <begin position="89"/>
        <end position="109"/>
    </location>
</feature>
<gene>
    <name evidence="3" type="ORF">GCM10022419_076470</name>
</gene>
<evidence type="ECO:0008006" key="5">
    <source>
        <dbReference type="Google" id="ProtNLM"/>
    </source>
</evidence>
<feature type="transmembrane region" description="Helical" evidence="2">
    <location>
        <begin position="216"/>
        <end position="234"/>
    </location>
</feature>
<feature type="transmembrane region" description="Helical" evidence="2">
    <location>
        <begin position="20"/>
        <end position="40"/>
    </location>
</feature>
<keyword evidence="2" id="KW-0812">Transmembrane</keyword>
<feature type="transmembrane region" description="Helical" evidence="2">
    <location>
        <begin position="240"/>
        <end position="260"/>
    </location>
</feature>
<feature type="transmembrane region" description="Helical" evidence="2">
    <location>
        <begin position="144"/>
        <end position="166"/>
    </location>
</feature>
<feature type="transmembrane region" description="Helical" evidence="2">
    <location>
        <begin position="356"/>
        <end position="377"/>
    </location>
</feature>
<feature type="transmembrane region" description="Helical" evidence="2">
    <location>
        <begin position="304"/>
        <end position="323"/>
    </location>
</feature>
<feature type="transmembrane region" description="Helical" evidence="2">
    <location>
        <begin position="115"/>
        <end position="137"/>
    </location>
</feature>
<feature type="transmembrane region" description="Helical" evidence="2">
    <location>
        <begin position="178"/>
        <end position="200"/>
    </location>
</feature>
<feature type="transmembrane region" description="Helical" evidence="2">
    <location>
        <begin position="267"/>
        <end position="284"/>
    </location>
</feature>
<feature type="compositionally biased region" description="Gly residues" evidence="1">
    <location>
        <begin position="508"/>
        <end position="522"/>
    </location>
</feature>
<keyword evidence="4" id="KW-1185">Reference proteome</keyword>
<feature type="transmembrane region" description="Helical" evidence="2">
    <location>
        <begin position="330"/>
        <end position="350"/>
    </location>
</feature>
<dbReference type="InterPro" id="IPR036259">
    <property type="entry name" value="MFS_trans_sf"/>
</dbReference>
<evidence type="ECO:0000256" key="1">
    <source>
        <dbReference type="SAM" id="MobiDB-lite"/>
    </source>
</evidence>
<dbReference type="Proteomes" id="UP001500630">
    <property type="component" value="Unassembled WGS sequence"/>
</dbReference>
<protein>
    <recommendedName>
        <fullName evidence="5">MFS transporter</fullName>
    </recommendedName>
</protein>
<dbReference type="EMBL" id="BAABDQ010000021">
    <property type="protein sequence ID" value="GAA3583409.1"/>
    <property type="molecule type" value="Genomic_DNA"/>
</dbReference>